<dbReference type="Proteomes" id="UP000095431">
    <property type="component" value="Unassembled WGS sequence"/>
</dbReference>
<dbReference type="AlphaFoldDB" id="A0A174B2U6"/>
<evidence type="ECO:0000313" key="2">
    <source>
        <dbReference type="Proteomes" id="UP000095431"/>
    </source>
</evidence>
<organism evidence="1 2">
    <name type="scientific">Blautia wexlerae</name>
    <dbReference type="NCBI Taxonomy" id="418240"/>
    <lineage>
        <taxon>Bacteria</taxon>
        <taxon>Bacillati</taxon>
        <taxon>Bacillota</taxon>
        <taxon>Clostridia</taxon>
        <taxon>Lachnospirales</taxon>
        <taxon>Lachnospiraceae</taxon>
        <taxon>Blautia</taxon>
    </lineage>
</organism>
<dbReference type="EMBL" id="CYZN01000008">
    <property type="protein sequence ID" value="CUN94713.1"/>
    <property type="molecule type" value="Genomic_DNA"/>
</dbReference>
<protein>
    <submittedName>
        <fullName evidence="1">Uncharacterized protein</fullName>
    </submittedName>
</protein>
<name>A0A174B2U6_9FIRM</name>
<proteinExistence type="predicted"/>
<reference evidence="1 2" key="1">
    <citation type="submission" date="2015-09" db="EMBL/GenBank/DDBJ databases">
        <authorList>
            <consortium name="Pathogen Informatics"/>
        </authorList>
    </citation>
    <scope>NUCLEOTIDE SEQUENCE [LARGE SCALE GENOMIC DNA]</scope>
    <source>
        <strain evidence="1 2">2789STDY5834863</strain>
    </source>
</reference>
<gene>
    <name evidence="1" type="ORF">ERS852478_01458</name>
</gene>
<evidence type="ECO:0000313" key="1">
    <source>
        <dbReference type="EMBL" id="CUN94713.1"/>
    </source>
</evidence>
<dbReference type="RefSeq" id="WP_055200101.1">
    <property type="nucleotide sequence ID" value="NZ_BTHH01000009.1"/>
</dbReference>
<accession>A0A174B2U6</accession>
<sequence length="200" mass="21906">MANVVIPENPEFNEALRIIETEDLVHANVVNPMFRTLLLNTIYLERRVAKMIERIDTLAIDNTYGGPELSADANIVDASAQFSVIRKTSSTASVQTLFQKAIDSLRKGLYSLLIRVKVNSNSNNGGLIELNVTSGGAILETRTITANMFERAGVYQTFGLNVELNDTVTITARLLKNSANITVSVDYVMLQPAQTAITSL</sequence>